<gene>
    <name evidence="2" type="ORF">M2283_000125</name>
</gene>
<protein>
    <submittedName>
        <fullName evidence="2">Uncharacterized protein</fullName>
    </submittedName>
</protein>
<evidence type="ECO:0000256" key="1">
    <source>
        <dbReference type="SAM" id="MobiDB-lite"/>
    </source>
</evidence>
<proteinExistence type="predicted"/>
<dbReference type="Proteomes" id="UP001160499">
    <property type="component" value="Unassembled WGS sequence"/>
</dbReference>
<dbReference type="EMBL" id="JARXVH010000001">
    <property type="protein sequence ID" value="MDH6212846.1"/>
    <property type="molecule type" value="Genomic_DNA"/>
</dbReference>
<accession>A0ABT6LB55</accession>
<comment type="caution">
    <text evidence="2">The sequence shown here is derived from an EMBL/GenBank/DDBJ whole genome shotgun (WGS) entry which is preliminary data.</text>
</comment>
<sequence>MEENGADSAEPVTSVDGFEIGEGEDPWLLTINVTMMRLRQG</sequence>
<feature type="region of interest" description="Disordered" evidence="1">
    <location>
        <begin position="1"/>
        <end position="20"/>
    </location>
</feature>
<evidence type="ECO:0000313" key="2">
    <source>
        <dbReference type="EMBL" id="MDH6212846.1"/>
    </source>
</evidence>
<name>A0ABT6LB55_9ACTN</name>
<organism evidence="2 3">
    <name type="scientific">Streptomyces pseudovenezuelae</name>
    <dbReference type="NCBI Taxonomy" id="67350"/>
    <lineage>
        <taxon>Bacteria</taxon>
        <taxon>Bacillati</taxon>
        <taxon>Actinomycetota</taxon>
        <taxon>Actinomycetes</taxon>
        <taxon>Kitasatosporales</taxon>
        <taxon>Streptomycetaceae</taxon>
        <taxon>Streptomyces</taxon>
        <taxon>Streptomyces aurantiacus group</taxon>
    </lineage>
</organism>
<keyword evidence="3" id="KW-1185">Reference proteome</keyword>
<evidence type="ECO:0000313" key="3">
    <source>
        <dbReference type="Proteomes" id="UP001160499"/>
    </source>
</evidence>
<reference evidence="2 3" key="1">
    <citation type="submission" date="2023-04" db="EMBL/GenBank/DDBJ databases">
        <title>Forest soil microbial communities from Buena Vista Peninsula, Colon Province, Panama.</title>
        <authorList>
            <person name="Bouskill N."/>
        </authorList>
    </citation>
    <scope>NUCLEOTIDE SEQUENCE [LARGE SCALE GENOMIC DNA]</scope>
    <source>
        <strain evidence="2 3">GGS1</strain>
    </source>
</reference>